<sequence length="353" mass="41552">MYEKNYSSEMKTANKYLELTEVEREVVISDIQRFLEIFPKGKSPEEYYEREEYFMNVPKVIPRQTKMCEYHVCAVKKWKYGLWESLRMYSNNCGLELRKDAEQWINKRMLEVKNRLIAQAVERYMDELRENTKGLRATLKLRVSQIEDYLSETENQVNSEIKTNKIKENLDQMEKKYQHFGDGLKDILSEFREECSSKISWIRESNFNFMKAIKLFSEGGNYSSNEAEKLAEQLDELDEDLEEEASVILRRIEDIQDSSIKKVRVKVDKTKEGLSVVMEELQFSDLVVGVITRIQAAIKRDTLTLKQQGNLLEARLAAAVRDTPGEHVADTWPRVFSELESRQQYLLRAVEIY</sequence>
<keyword evidence="2" id="KW-1185">Reference proteome</keyword>
<name>A0ABN7P6B4_TIMPD</name>
<dbReference type="Proteomes" id="UP001153148">
    <property type="component" value="Unassembled WGS sequence"/>
</dbReference>
<reference evidence="1" key="1">
    <citation type="submission" date="2021-03" db="EMBL/GenBank/DDBJ databases">
        <authorList>
            <person name="Tran Van P."/>
        </authorList>
    </citation>
    <scope>NUCLEOTIDE SEQUENCE</scope>
</reference>
<feature type="non-terminal residue" evidence="1">
    <location>
        <position position="353"/>
    </location>
</feature>
<comment type="caution">
    <text evidence="1">The sequence shown here is derived from an EMBL/GenBank/DDBJ whole genome shotgun (WGS) entry which is preliminary data.</text>
</comment>
<proteinExistence type="predicted"/>
<evidence type="ECO:0000313" key="2">
    <source>
        <dbReference type="Proteomes" id="UP001153148"/>
    </source>
</evidence>
<evidence type="ECO:0000313" key="1">
    <source>
        <dbReference type="EMBL" id="CAG2061484.1"/>
    </source>
</evidence>
<dbReference type="EMBL" id="CAJPIN010016046">
    <property type="protein sequence ID" value="CAG2061484.1"/>
    <property type="molecule type" value="Genomic_DNA"/>
</dbReference>
<accession>A0ABN7P6B4</accession>
<organism evidence="1 2">
    <name type="scientific">Timema podura</name>
    <name type="common">Walking stick</name>
    <dbReference type="NCBI Taxonomy" id="61482"/>
    <lineage>
        <taxon>Eukaryota</taxon>
        <taxon>Metazoa</taxon>
        <taxon>Ecdysozoa</taxon>
        <taxon>Arthropoda</taxon>
        <taxon>Hexapoda</taxon>
        <taxon>Insecta</taxon>
        <taxon>Pterygota</taxon>
        <taxon>Neoptera</taxon>
        <taxon>Polyneoptera</taxon>
        <taxon>Phasmatodea</taxon>
        <taxon>Timematodea</taxon>
        <taxon>Timematoidea</taxon>
        <taxon>Timematidae</taxon>
        <taxon>Timema</taxon>
    </lineage>
</organism>
<protein>
    <submittedName>
        <fullName evidence="1">Uncharacterized protein</fullName>
    </submittedName>
</protein>
<gene>
    <name evidence="1" type="ORF">TPAB3V08_LOCUS8438</name>
</gene>